<dbReference type="OrthoDB" id="9781030at2"/>
<dbReference type="Proteomes" id="UP000185479">
    <property type="component" value="Chromosome"/>
</dbReference>
<name>A0A1L7CJJ5_CORFL</name>
<gene>
    <name evidence="9" type="ORF">CFL01nite_07010</name>
    <name evidence="8" type="ORF">CFLV_01695</name>
</gene>
<dbReference type="KEGG" id="cfc:CFLV_01695"/>
<evidence type="ECO:0000256" key="6">
    <source>
        <dbReference type="SAM" id="MobiDB-lite"/>
    </source>
</evidence>
<feature type="transmembrane region" description="Helical" evidence="7">
    <location>
        <begin position="69"/>
        <end position="93"/>
    </location>
</feature>
<reference evidence="8 10" key="1">
    <citation type="submission" date="2014-08" db="EMBL/GenBank/DDBJ databases">
        <title>Complete genome sequence of Corynebacterium flavescens OJ8(T)(=DSM 20296(T)), isolated from cheese.</title>
        <authorList>
            <person name="Ruckert C."/>
            <person name="Albersmeier A."/>
            <person name="Winkler A."/>
            <person name="Kalinowski J."/>
        </authorList>
    </citation>
    <scope>NUCLEOTIDE SEQUENCE [LARGE SCALE GENOMIC DNA]</scope>
    <source>
        <strain evidence="8 10">OJ8</strain>
    </source>
</reference>
<comment type="subcellular location">
    <subcellularLocation>
        <location evidence="1">Cell membrane</location>
        <topology evidence="1">Multi-pass membrane protein</topology>
    </subcellularLocation>
</comment>
<protein>
    <submittedName>
        <fullName evidence="8">Trehalose-binding protein</fullName>
    </submittedName>
</protein>
<evidence type="ECO:0000313" key="10">
    <source>
        <dbReference type="Proteomes" id="UP000185479"/>
    </source>
</evidence>
<accession>A0A1L7CJJ5</accession>
<feature type="transmembrane region" description="Helical" evidence="7">
    <location>
        <begin position="265"/>
        <end position="283"/>
    </location>
</feature>
<dbReference type="GO" id="GO:0005886">
    <property type="term" value="C:plasma membrane"/>
    <property type="evidence" value="ECO:0007669"/>
    <property type="project" value="UniProtKB-SubCell"/>
</dbReference>
<proteinExistence type="predicted"/>
<feature type="region of interest" description="Disordered" evidence="6">
    <location>
        <begin position="1"/>
        <end position="20"/>
    </location>
</feature>
<feature type="region of interest" description="Disordered" evidence="6">
    <location>
        <begin position="338"/>
        <end position="366"/>
    </location>
</feature>
<dbReference type="Proteomes" id="UP000315353">
    <property type="component" value="Unassembled WGS sequence"/>
</dbReference>
<feature type="compositionally biased region" description="Low complexity" evidence="6">
    <location>
        <begin position="351"/>
        <end position="360"/>
    </location>
</feature>
<feature type="transmembrane region" description="Helical" evidence="7">
    <location>
        <begin position="135"/>
        <end position="155"/>
    </location>
</feature>
<feature type="transmembrane region" description="Helical" evidence="7">
    <location>
        <begin position="233"/>
        <end position="253"/>
    </location>
</feature>
<sequence length="383" mass="42394">MNSQEKPDRQPDRILPPRGVETIGVDSRDEYESPLGRGNRLGSKSWALVLRRTWNDFFFEGFLDRGATLTYFTLMAFAPTVLAAYSIATLVFASRRAQVEEITQEFIVEYLPAQTTQQASDLVGTIIGSSAQGTIALVLSVLISLFSASAYVRAFSRTANMVYGRVEGRGLIRAWGMMWVLTVVLVLGAVTLVFANLARDTVISGILGPIAGPLGLEDTLDFMLRIFLPVWDWLRLPLSVLLVLALIAVLYHFAPNVRPQRFRWFSLGSVLALVATVAVWWLIGLYLQYFAGLNAYGALSVVLAVLVAVWITNTALIVGLKIDAEVLRAKELQRGLESQRHIQAPPRSDEAALAQAQTQQRLEDKGEQIRTQAEENKAEKDKA</sequence>
<evidence type="ECO:0000313" key="9">
    <source>
        <dbReference type="EMBL" id="GEB97206.1"/>
    </source>
</evidence>
<keyword evidence="3 7" id="KW-0812">Transmembrane</keyword>
<evidence type="ECO:0000256" key="1">
    <source>
        <dbReference type="ARBA" id="ARBA00004651"/>
    </source>
</evidence>
<feature type="transmembrane region" description="Helical" evidence="7">
    <location>
        <begin position="295"/>
        <end position="320"/>
    </location>
</feature>
<keyword evidence="10" id="KW-1185">Reference proteome</keyword>
<evidence type="ECO:0000313" key="8">
    <source>
        <dbReference type="EMBL" id="APT86031.1"/>
    </source>
</evidence>
<reference evidence="9 11" key="2">
    <citation type="submission" date="2019-06" db="EMBL/GenBank/DDBJ databases">
        <title>Whole genome shotgun sequence of Corynebacterium flavescens NBRC 14136.</title>
        <authorList>
            <person name="Hosoyama A."/>
            <person name="Uohara A."/>
            <person name="Ohji S."/>
            <person name="Ichikawa N."/>
        </authorList>
    </citation>
    <scope>NUCLEOTIDE SEQUENCE [LARGE SCALE GENOMIC DNA]</scope>
    <source>
        <strain evidence="9 11">NBRC 14136</strain>
    </source>
</reference>
<evidence type="ECO:0000256" key="7">
    <source>
        <dbReference type="SAM" id="Phobius"/>
    </source>
</evidence>
<feature type="compositionally biased region" description="Basic and acidic residues" evidence="6">
    <location>
        <begin position="1"/>
        <end position="12"/>
    </location>
</feature>
<keyword evidence="4 7" id="KW-1133">Transmembrane helix</keyword>
<evidence type="ECO:0000256" key="2">
    <source>
        <dbReference type="ARBA" id="ARBA00022475"/>
    </source>
</evidence>
<evidence type="ECO:0000256" key="4">
    <source>
        <dbReference type="ARBA" id="ARBA00022989"/>
    </source>
</evidence>
<evidence type="ECO:0000256" key="3">
    <source>
        <dbReference type="ARBA" id="ARBA00022692"/>
    </source>
</evidence>
<organism evidence="8 10">
    <name type="scientific">Corynebacterium flavescens</name>
    <dbReference type="NCBI Taxonomy" id="28028"/>
    <lineage>
        <taxon>Bacteria</taxon>
        <taxon>Bacillati</taxon>
        <taxon>Actinomycetota</taxon>
        <taxon>Actinomycetes</taxon>
        <taxon>Mycobacteriales</taxon>
        <taxon>Corynebacteriaceae</taxon>
        <taxon>Corynebacterium</taxon>
    </lineage>
</organism>
<dbReference type="STRING" id="28028.CFLV_01695"/>
<dbReference type="AlphaFoldDB" id="A0A1L7CJJ5"/>
<keyword evidence="5 7" id="KW-0472">Membrane</keyword>
<dbReference type="PANTHER" id="PTHR30213:SF0">
    <property type="entry name" value="UPF0761 MEMBRANE PROTEIN YIHY"/>
    <property type="match status" value="1"/>
</dbReference>
<dbReference type="InterPro" id="IPR017039">
    <property type="entry name" value="Virul_fac_BrkB"/>
</dbReference>
<evidence type="ECO:0000256" key="5">
    <source>
        <dbReference type="ARBA" id="ARBA00023136"/>
    </source>
</evidence>
<feature type="transmembrane region" description="Helical" evidence="7">
    <location>
        <begin position="176"/>
        <end position="198"/>
    </location>
</feature>
<evidence type="ECO:0000313" key="11">
    <source>
        <dbReference type="Proteomes" id="UP000315353"/>
    </source>
</evidence>
<dbReference type="EMBL" id="CP009246">
    <property type="protein sequence ID" value="APT86031.1"/>
    <property type="molecule type" value="Genomic_DNA"/>
</dbReference>
<dbReference type="RefSeq" id="WP_075729033.1">
    <property type="nucleotide sequence ID" value="NZ_BJNB01000007.1"/>
</dbReference>
<keyword evidence="2" id="KW-1003">Cell membrane</keyword>
<dbReference type="Pfam" id="PF03631">
    <property type="entry name" value="Virul_fac_BrkB"/>
    <property type="match status" value="1"/>
</dbReference>
<dbReference type="EMBL" id="BJNB01000007">
    <property type="protein sequence ID" value="GEB97206.1"/>
    <property type="molecule type" value="Genomic_DNA"/>
</dbReference>
<dbReference type="GeneID" id="82879434"/>
<dbReference type="PANTHER" id="PTHR30213">
    <property type="entry name" value="INNER MEMBRANE PROTEIN YHJD"/>
    <property type="match status" value="1"/>
</dbReference>